<proteinExistence type="predicted"/>
<accession>A0A3A3H7T5</accession>
<organism evidence="2 3">
    <name type="scientific">Paenibacillus thiaminolyticus</name>
    <name type="common">Bacillus thiaminolyticus</name>
    <dbReference type="NCBI Taxonomy" id="49283"/>
    <lineage>
        <taxon>Bacteria</taxon>
        <taxon>Bacillati</taxon>
        <taxon>Bacillota</taxon>
        <taxon>Bacilli</taxon>
        <taxon>Bacillales</taxon>
        <taxon>Paenibacillaceae</taxon>
        <taxon>Paenibacillus</taxon>
    </lineage>
</organism>
<reference evidence="2 3" key="1">
    <citation type="submission" date="2018-09" db="EMBL/GenBank/DDBJ databases">
        <title>Paenibacillus SK2017-BO5.</title>
        <authorList>
            <person name="Piskunova J.V."/>
            <person name="Dubiley S.A."/>
            <person name="Severinov K.V."/>
        </authorList>
    </citation>
    <scope>NUCLEOTIDE SEQUENCE [LARGE SCALE GENOMIC DNA]</scope>
    <source>
        <strain evidence="2 3">BO5</strain>
    </source>
</reference>
<dbReference type="OrthoDB" id="2657928at2"/>
<name>A0A3A3H7T5_PANTH</name>
<evidence type="ECO:0000256" key="1">
    <source>
        <dbReference type="SAM" id="Coils"/>
    </source>
</evidence>
<evidence type="ECO:0000313" key="3">
    <source>
        <dbReference type="Proteomes" id="UP000266177"/>
    </source>
</evidence>
<evidence type="ECO:0000313" key="2">
    <source>
        <dbReference type="EMBL" id="RJG26096.1"/>
    </source>
</evidence>
<feature type="coiled-coil region" evidence="1">
    <location>
        <begin position="144"/>
        <end position="188"/>
    </location>
</feature>
<dbReference type="Gene3D" id="6.10.250.3150">
    <property type="match status" value="1"/>
</dbReference>
<dbReference type="EMBL" id="QYZD01000002">
    <property type="protein sequence ID" value="RJG26096.1"/>
    <property type="molecule type" value="Genomic_DNA"/>
</dbReference>
<protein>
    <recommendedName>
        <fullName evidence="4">Membrane-bound metallopeptidase</fullName>
    </recommendedName>
</protein>
<comment type="caution">
    <text evidence="2">The sequence shown here is derived from an EMBL/GenBank/DDBJ whole genome shotgun (WGS) entry which is preliminary data.</text>
</comment>
<dbReference type="RefSeq" id="WP_119791129.1">
    <property type="nucleotide sequence ID" value="NZ_QYZD01000002.1"/>
</dbReference>
<gene>
    <name evidence="2" type="ORF">DQX05_04190</name>
</gene>
<dbReference type="Proteomes" id="UP000266177">
    <property type="component" value="Unassembled WGS sequence"/>
</dbReference>
<sequence length="370" mass="42969">MSLAQRARYALLGLAFILFFSIAVPGATRAEPTVHTGWSQEPTEAERKLLQQSLSVTELNKEIDRIAAKESAAAGERRQTEDALRKQAAAFDQKREQAGRVLRAYYMGERDMLLQALLSARDEHAVWLLFDYYQFLFKTDQEILETYSEQLKNLNRLRDTLARTERELSQVKEQLIRQRDRVNALQRELDTNLANSSDPEAMSRLIQEFTSYWQNIGMYEVRRHFRALADAMQKLPEFVKKSGNLQIDGTKYTIMIQEEELNEFLREQDPIFEQFSFRFQEGAVSAEGESAGLSVFVQGHYTLESEPENRLLFHVDRLMFNGLELPDTTRSQLEEEFDLGFYPQRLVSFIEATDVIVEDKQIAVHLSMKW</sequence>
<dbReference type="AlphaFoldDB" id="A0A3A3H7T5"/>
<evidence type="ECO:0008006" key="4">
    <source>
        <dbReference type="Google" id="ProtNLM"/>
    </source>
</evidence>
<keyword evidence="1" id="KW-0175">Coiled coil</keyword>